<protein>
    <submittedName>
        <fullName evidence="4">Multimeric flavodoxin WrbA</fullName>
    </submittedName>
</protein>
<organism evidence="4 5">
    <name type="scientific">Piscibacillus halophilus</name>
    <dbReference type="NCBI Taxonomy" id="571933"/>
    <lineage>
        <taxon>Bacteria</taxon>
        <taxon>Bacillati</taxon>
        <taxon>Bacillota</taxon>
        <taxon>Bacilli</taxon>
        <taxon>Bacillales</taxon>
        <taxon>Bacillaceae</taxon>
        <taxon>Piscibacillus</taxon>
    </lineage>
</organism>
<dbReference type="Proteomes" id="UP000199427">
    <property type="component" value="Unassembled WGS sequence"/>
</dbReference>
<evidence type="ECO:0000256" key="2">
    <source>
        <dbReference type="ARBA" id="ARBA00022643"/>
    </source>
</evidence>
<reference evidence="4 5" key="1">
    <citation type="submission" date="2016-10" db="EMBL/GenBank/DDBJ databases">
        <authorList>
            <person name="de Groot N.N."/>
        </authorList>
    </citation>
    <scope>NUCLEOTIDE SEQUENCE [LARGE SCALE GENOMIC DNA]</scope>
    <source>
        <strain evidence="4 5">DSM 21633</strain>
    </source>
</reference>
<dbReference type="AlphaFoldDB" id="A0A1H9F779"/>
<evidence type="ECO:0000313" key="5">
    <source>
        <dbReference type="Proteomes" id="UP000199427"/>
    </source>
</evidence>
<sequence length="208" mass="22642">MTSLKALVLNASLKSSDQLSNTEVLTNEVLDILSKENVETEVIRLADYNISLGISKDMGDGDEWPQIFEKIKEADILLMGTPIWLGEKSSLATLAMERLNGSSDETNQYGQSVFYNKVAGVVVTGNEDGAKHAATSIIFGLSHLGFVIPPHADAYWVGEAGPGPSYIEGEGQNNSFTKKHVEMLAYNTLHLARMFKENPIPAKGNLLD</sequence>
<keyword evidence="5" id="KW-1185">Reference proteome</keyword>
<dbReference type="EMBL" id="FOES01000011">
    <property type="protein sequence ID" value="SEQ33792.1"/>
    <property type="molecule type" value="Genomic_DNA"/>
</dbReference>
<feature type="domain" description="NADPH-dependent FMN reductase-like" evidence="3">
    <location>
        <begin position="5"/>
        <end position="152"/>
    </location>
</feature>
<dbReference type="Pfam" id="PF03358">
    <property type="entry name" value="FMN_red"/>
    <property type="match status" value="1"/>
</dbReference>
<dbReference type="STRING" id="571933.SAMN05216362_11153"/>
<dbReference type="InterPro" id="IPR005025">
    <property type="entry name" value="FMN_Rdtase-like_dom"/>
</dbReference>
<dbReference type="Gene3D" id="3.40.50.360">
    <property type="match status" value="1"/>
</dbReference>
<evidence type="ECO:0000259" key="3">
    <source>
        <dbReference type="Pfam" id="PF03358"/>
    </source>
</evidence>
<proteinExistence type="predicted"/>
<dbReference type="SUPFAM" id="SSF52218">
    <property type="entry name" value="Flavoproteins"/>
    <property type="match status" value="1"/>
</dbReference>
<evidence type="ECO:0000313" key="4">
    <source>
        <dbReference type="EMBL" id="SEQ33792.1"/>
    </source>
</evidence>
<gene>
    <name evidence="4" type="ORF">SAMN05216362_11153</name>
</gene>
<dbReference type="PANTHER" id="PTHR43278:SF4">
    <property type="entry name" value="NAD(P)H-DEPENDENT FMN-CONTAINING OXIDOREDUCTASE YWQN-RELATED"/>
    <property type="match status" value="1"/>
</dbReference>
<dbReference type="InterPro" id="IPR051796">
    <property type="entry name" value="ISF_SsuE-like"/>
</dbReference>
<dbReference type="RefSeq" id="WP_091773340.1">
    <property type="nucleotide sequence ID" value="NZ_FOES01000011.1"/>
</dbReference>
<name>A0A1H9F779_9BACI</name>
<keyword evidence="2" id="KW-0288">FMN</keyword>
<accession>A0A1H9F779</accession>
<dbReference type="OrthoDB" id="8853249at2"/>
<evidence type="ECO:0000256" key="1">
    <source>
        <dbReference type="ARBA" id="ARBA00022630"/>
    </source>
</evidence>
<dbReference type="InterPro" id="IPR029039">
    <property type="entry name" value="Flavoprotein-like_sf"/>
</dbReference>
<dbReference type="PANTHER" id="PTHR43278">
    <property type="entry name" value="NAD(P)H-DEPENDENT FMN-CONTAINING OXIDOREDUCTASE YWQN-RELATED"/>
    <property type="match status" value="1"/>
</dbReference>
<dbReference type="GO" id="GO:0016491">
    <property type="term" value="F:oxidoreductase activity"/>
    <property type="evidence" value="ECO:0007669"/>
    <property type="project" value="InterPro"/>
</dbReference>
<keyword evidence="1" id="KW-0285">Flavoprotein</keyword>